<keyword evidence="1" id="KW-0732">Signal</keyword>
<organism evidence="2">
    <name type="scientific">Panstrongylus lignarius</name>
    <dbReference type="NCBI Taxonomy" id="156445"/>
    <lineage>
        <taxon>Eukaryota</taxon>
        <taxon>Metazoa</taxon>
        <taxon>Ecdysozoa</taxon>
        <taxon>Arthropoda</taxon>
        <taxon>Hexapoda</taxon>
        <taxon>Insecta</taxon>
        <taxon>Pterygota</taxon>
        <taxon>Neoptera</taxon>
        <taxon>Paraneoptera</taxon>
        <taxon>Hemiptera</taxon>
        <taxon>Heteroptera</taxon>
        <taxon>Panheteroptera</taxon>
        <taxon>Cimicomorpha</taxon>
        <taxon>Reduviidae</taxon>
        <taxon>Triatominae</taxon>
        <taxon>Panstrongylus</taxon>
    </lineage>
</organism>
<evidence type="ECO:0000313" key="2">
    <source>
        <dbReference type="EMBL" id="JAW14517.1"/>
    </source>
</evidence>
<name>A0A224XPV0_9HEMI</name>
<protein>
    <submittedName>
        <fullName evidence="2">Putative secreted protein</fullName>
    </submittedName>
</protein>
<feature type="chain" id="PRO_5012420388" evidence="1">
    <location>
        <begin position="17"/>
        <end position="115"/>
    </location>
</feature>
<proteinExistence type="predicted"/>
<evidence type="ECO:0000256" key="1">
    <source>
        <dbReference type="SAM" id="SignalP"/>
    </source>
</evidence>
<feature type="signal peptide" evidence="1">
    <location>
        <begin position="1"/>
        <end position="16"/>
    </location>
</feature>
<dbReference type="EMBL" id="GFTR01001909">
    <property type="protein sequence ID" value="JAW14517.1"/>
    <property type="molecule type" value="Transcribed_RNA"/>
</dbReference>
<reference evidence="2" key="1">
    <citation type="journal article" date="2018" name="PLoS Negl. Trop. Dis.">
        <title>An insight into the salivary gland and fat body transcriptome of Panstrongylus lignarius (Hemiptera: Heteroptera), the main vector of Chagas disease in Peru.</title>
        <authorList>
            <person name="Nevoa J.C."/>
            <person name="Mendes M.T."/>
            <person name="da Silva M.V."/>
            <person name="Soares S.C."/>
            <person name="Oliveira C.J.F."/>
            <person name="Ribeiro J.M.C."/>
        </authorList>
    </citation>
    <scope>NUCLEOTIDE SEQUENCE</scope>
</reference>
<sequence length="115" mass="12900">MTAFSLIFLIIRSSSGNITDPFINCSSQEIASPEMLFLLLNSQTVSPPLPIHIRLQFIFVSFNTVSMIFTSSSISSPIIKISEIIFKSFNFFKNCLISLETESIFFGCKRIFAEG</sequence>
<accession>A0A224XPV0</accession>
<dbReference type="AlphaFoldDB" id="A0A224XPV0"/>